<dbReference type="Pfam" id="PF14528">
    <property type="entry name" value="LAGLIDADG_3"/>
    <property type="match status" value="1"/>
</dbReference>
<proteinExistence type="predicted"/>
<evidence type="ECO:0000313" key="2">
    <source>
        <dbReference type="EMBL" id="GAA1389052.1"/>
    </source>
</evidence>
<evidence type="ECO:0000259" key="1">
    <source>
        <dbReference type="PROSITE" id="PS50819"/>
    </source>
</evidence>
<evidence type="ECO:0000313" key="3">
    <source>
        <dbReference type="Proteomes" id="UP001499863"/>
    </source>
</evidence>
<protein>
    <recommendedName>
        <fullName evidence="1">DOD-type homing endonuclease domain-containing protein</fullName>
    </recommendedName>
</protein>
<keyword evidence="3" id="KW-1185">Reference proteome</keyword>
<dbReference type="Gene3D" id="3.10.28.10">
    <property type="entry name" value="Homing endonucleases"/>
    <property type="match status" value="1"/>
</dbReference>
<dbReference type="RefSeq" id="WP_344330405.1">
    <property type="nucleotide sequence ID" value="NZ_BAAAKJ010000078.1"/>
</dbReference>
<dbReference type="InterPro" id="IPR004860">
    <property type="entry name" value="LAGLIDADG_dom"/>
</dbReference>
<dbReference type="InterPro" id="IPR006142">
    <property type="entry name" value="INTEIN"/>
</dbReference>
<organism evidence="2 3">
    <name type="scientific">Kitasatospora putterlickiae</name>
    <dbReference type="NCBI Taxonomy" id="221725"/>
    <lineage>
        <taxon>Bacteria</taxon>
        <taxon>Bacillati</taxon>
        <taxon>Actinomycetota</taxon>
        <taxon>Actinomycetes</taxon>
        <taxon>Kitasatosporales</taxon>
        <taxon>Streptomycetaceae</taxon>
        <taxon>Kitasatospora</taxon>
    </lineage>
</organism>
<dbReference type="Proteomes" id="UP001499863">
    <property type="component" value="Unassembled WGS sequence"/>
</dbReference>
<accession>A0ABN1XUY3</accession>
<dbReference type="PRINTS" id="PR00379">
    <property type="entry name" value="INTEIN"/>
</dbReference>
<dbReference type="InterPro" id="IPR004042">
    <property type="entry name" value="Intein_endonuc_central"/>
</dbReference>
<gene>
    <name evidence="2" type="ORF">GCM10009639_16280</name>
</gene>
<dbReference type="InterPro" id="IPR027434">
    <property type="entry name" value="Homing_endonucl"/>
</dbReference>
<dbReference type="SUPFAM" id="SSF55608">
    <property type="entry name" value="Homing endonucleases"/>
    <property type="match status" value="1"/>
</dbReference>
<comment type="caution">
    <text evidence="2">The sequence shown here is derived from an EMBL/GenBank/DDBJ whole genome shotgun (WGS) entry which is preliminary data.</text>
</comment>
<reference evidence="2 3" key="1">
    <citation type="journal article" date="2019" name="Int. J. Syst. Evol. Microbiol.">
        <title>The Global Catalogue of Microorganisms (GCM) 10K type strain sequencing project: providing services to taxonomists for standard genome sequencing and annotation.</title>
        <authorList>
            <consortium name="The Broad Institute Genomics Platform"/>
            <consortium name="The Broad Institute Genome Sequencing Center for Infectious Disease"/>
            <person name="Wu L."/>
            <person name="Ma J."/>
        </authorList>
    </citation>
    <scope>NUCLEOTIDE SEQUENCE [LARGE SCALE GENOMIC DNA]</scope>
    <source>
        <strain evidence="2 3">JCM 12393</strain>
    </source>
</reference>
<dbReference type="EMBL" id="BAAAKJ010000078">
    <property type="protein sequence ID" value="GAA1389052.1"/>
    <property type="molecule type" value="Genomic_DNA"/>
</dbReference>
<sequence>MAISGKVATVQGWQDASDIKPGDRLLDESGRAAPVISADTRMADSMCYELEFRDGTRITASADHRWPVREYNGTYRDTAASSEQLAQAGVTHRRPLTTGRTKATKGDVARWRTRATPTLDLPAVPLPIPPYLLGYWLGDGDSDGPRITIADDDLPSLEQQCETLGARVVSRARTHGRTFRIRFDLGWRASGLEGLRELGVLQNKHIPAKVFRSAEEQRRGVLQGIVDSDGYIESGTNRVEVCFTSERLARDTTELIRTLGLYPRVSIGDAPLNGRVVGSRYRIVFTAYRTDRVSRLPRKADRLGTRGKATPYSRVRTITAVTPVPPTLVTRIRVSGTGGTYLAGDGLVPVLDEN</sequence>
<name>A0ABN1XUY3_9ACTN</name>
<dbReference type="PROSITE" id="PS50819">
    <property type="entry name" value="INTEIN_ENDONUCLEASE"/>
    <property type="match status" value="1"/>
</dbReference>
<feature type="domain" description="DOD-type homing endonuclease" evidence="1">
    <location>
        <begin position="132"/>
        <end position="261"/>
    </location>
</feature>